<evidence type="ECO:0000256" key="10">
    <source>
        <dbReference type="ARBA" id="ARBA00044969"/>
    </source>
</evidence>
<dbReference type="GO" id="GO:0003677">
    <property type="term" value="F:DNA binding"/>
    <property type="evidence" value="ECO:0007669"/>
    <property type="project" value="UniProtKB-KW"/>
</dbReference>
<evidence type="ECO:0000256" key="2">
    <source>
        <dbReference type="ARBA" id="ARBA00022705"/>
    </source>
</evidence>
<dbReference type="RefSeq" id="YP_009397317.1">
    <property type="nucleotide sequence ID" value="NC_035286.1"/>
</dbReference>
<dbReference type="SUPFAM" id="SSF48024">
    <property type="entry name" value="N-terminal domain of DnaB helicase"/>
    <property type="match status" value="1"/>
</dbReference>
<keyword evidence="13" id="KW-0472">Membrane</keyword>
<keyword evidence="8" id="KW-0413">Isomerase</keyword>
<evidence type="ECO:0000256" key="6">
    <source>
        <dbReference type="ARBA" id="ARBA00022840"/>
    </source>
</evidence>
<geneLocation type="chloroplast" evidence="15"/>
<dbReference type="SUPFAM" id="SSF51294">
    <property type="entry name" value="Hedgehog/intein (Hint) domain"/>
    <property type="match status" value="1"/>
</dbReference>
<keyword evidence="7" id="KW-0238">DNA-binding</keyword>
<keyword evidence="6" id="KW-0067">ATP-binding</keyword>
<dbReference type="InterPro" id="IPR036844">
    <property type="entry name" value="Hint_dom_sf"/>
</dbReference>
<dbReference type="EC" id="5.6.2.3" evidence="10"/>
<dbReference type="GO" id="GO:0043139">
    <property type="term" value="F:5'-3' DNA helicase activity"/>
    <property type="evidence" value="ECO:0007669"/>
    <property type="project" value="UniProtKB-EC"/>
</dbReference>
<dbReference type="Pfam" id="PF03796">
    <property type="entry name" value="DnaB_C"/>
    <property type="match status" value="1"/>
</dbReference>
<dbReference type="GO" id="GO:0005829">
    <property type="term" value="C:cytosol"/>
    <property type="evidence" value="ECO:0007669"/>
    <property type="project" value="TreeGrafter"/>
</dbReference>
<comment type="catalytic activity">
    <reaction evidence="12">
        <text>ATP + H2O = ADP + phosphate + H(+)</text>
        <dbReference type="Rhea" id="RHEA:13065"/>
        <dbReference type="ChEBI" id="CHEBI:15377"/>
        <dbReference type="ChEBI" id="CHEBI:15378"/>
        <dbReference type="ChEBI" id="CHEBI:30616"/>
        <dbReference type="ChEBI" id="CHEBI:43474"/>
        <dbReference type="ChEBI" id="CHEBI:456216"/>
        <dbReference type="EC" id="5.6.2.3"/>
    </reaction>
</comment>
<reference evidence="15" key="1">
    <citation type="journal article" date="2017" name="J. Phycol.">
        <title>Analysis of chloroplast genomes and a supermatrix inform reclassification of the Rhodomelaceae (Rhodophyta).</title>
        <authorList>
            <person name="Diaz-Tapia P."/>
            <person name="Maggs C.A."/>
            <person name="West J.A."/>
            <person name="Verbruggen H."/>
        </authorList>
    </citation>
    <scope>NUCLEOTIDE SEQUENCE</scope>
    <source>
        <strain evidence="15">PD1024</strain>
    </source>
</reference>
<dbReference type="EMBL" id="MF101442">
    <property type="protein sequence ID" value="ARW66503.1"/>
    <property type="molecule type" value="Genomic_DNA"/>
</dbReference>
<name>A0A1Z1MKA4_9FLOR</name>
<evidence type="ECO:0000256" key="13">
    <source>
        <dbReference type="SAM" id="Phobius"/>
    </source>
</evidence>
<dbReference type="PROSITE" id="PS50818">
    <property type="entry name" value="INTEIN_C_TER"/>
    <property type="match status" value="1"/>
</dbReference>
<dbReference type="PANTHER" id="PTHR30153">
    <property type="entry name" value="REPLICATIVE DNA HELICASE DNAB"/>
    <property type="match status" value="1"/>
</dbReference>
<feature type="transmembrane region" description="Helical" evidence="13">
    <location>
        <begin position="21"/>
        <end position="40"/>
    </location>
</feature>
<evidence type="ECO:0000313" key="15">
    <source>
        <dbReference type="EMBL" id="ARW66503.1"/>
    </source>
</evidence>
<sequence length="613" mass="72774">MKDLKLYKYKITPQNYLAEEILLGIIIVYPDLVCHIIPLLKKEYFFLESHQILYEYLSEMYTNNILNITEVLSKLIETRILYKIGGIQKILDIMKQGQIFIIKSCNINNYTQEIIKIIQNNYIKRLIIQYGHYVIQLAYNPKISSYKLYNKASSYLNFTEIKITKNKVKKIDELITDLLLEIKHNKYHEKRKKTLIKEIFIKSGILELDKLTSGLMNGDLIVIAGRPSMGKTSLAINIAHNILDKTDKGVFIFSLEMSNKQILNKFISINSTVITKNILLNKLDKYEWKKIVKTCNKLLQKNIYINDNSNISIDYIEYTSKTLKKENSIISLIIIDYLQLIQTNFLYQTNRTQELSYITRKLKLLAQYLNLPIIILSQLNRSIESRTSKKPILSDLKESGCIDVYNQININSKMRNNINIKNIFKYKKYINYKLNYINNKFYLYKNKIVLHKVQKIYILMKYKFITILKKDINLKMTNNHKIFYNSKWIKKYFISDYSLLIINNKQNYIYNNHIKNILFRSYSKLYDLNMQNYFNFICNNIILHNSIEQDADIVMMLYEQKNNDKQNELKEKKILDIIVCKNRNGAVGSFKMIFFPETTIFQNTKIKEIEIFN</sequence>
<evidence type="ECO:0000256" key="4">
    <source>
        <dbReference type="ARBA" id="ARBA00022801"/>
    </source>
</evidence>
<dbReference type="InterPro" id="IPR016136">
    <property type="entry name" value="DNA_helicase_N/primase_C"/>
</dbReference>
<organism evidence="15">
    <name type="scientific">Thuretia quercifolia</name>
    <dbReference type="NCBI Taxonomy" id="189650"/>
    <lineage>
        <taxon>Eukaryota</taxon>
        <taxon>Rhodophyta</taxon>
        <taxon>Florideophyceae</taxon>
        <taxon>Rhodymeniophycidae</taxon>
        <taxon>Ceramiales</taxon>
        <taxon>Dasyaceae</taxon>
        <taxon>Thuretia</taxon>
    </lineage>
</organism>
<keyword evidence="3" id="KW-0547">Nucleotide-binding</keyword>
<evidence type="ECO:0000256" key="11">
    <source>
        <dbReference type="ARBA" id="ARBA00045002"/>
    </source>
</evidence>
<dbReference type="GO" id="GO:0005524">
    <property type="term" value="F:ATP binding"/>
    <property type="evidence" value="ECO:0007669"/>
    <property type="project" value="UniProtKB-KW"/>
</dbReference>
<evidence type="ECO:0000256" key="7">
    <source>
        <dbReference type="ARBA" id="ARBA00023125"/>
    </source>
</evidence>
<keyword evidence="5 15" id="KW-0347">Helicase</keyword>
<dbReference type="Gene3D" id="3.40.50.300">
    <property type="entry name" value="P-loop containing nucleotide triphosphate hydrolases"/>
    <property type="match status" value="2"/>
</dbReference>
<evidence type="ECO:0000256" key="3">
    <source>
        <dbReference type="ARBA" id="ARBA00022741"/>
    </source>
</evidence>
<dbReference type="InterPro" id="IPR007693">
    <property type="entry name" value="DNA_helicase_DnaB-like_N"/>
</dbReference>
<dbReference type="PROSITE" id="PS51199">
    <property type="entry name" value="SF4_HELICASE"/>
    <property type="match status" value="2"/>
</dbReference>
<evidence type="ECO:0000256" key="5">
    <source>
        <dbReference type="ARBA" id="ARBA00022806"/>
    </source>
</evidence>
<keyword evidence="15" id="KW-0150">Chloroplast</keyword>
<keyword evidence="2" id="KW-0235">DNA replication</keyword>
<dbReference type="Gene3D" id="1.10.860.10">
    <property type="entry name" value="DNAb Helicase, Chain A"/>
    <property type="match status" value="1"/>
</dbReference>
<keyword evidence="13" id="KW-0812">Transmembrane</keyword>
<evidence type="ECO:0000256" key="1">
    <source>
        <dbReference type="ARBA" id="ARBA00008428"/>
    </source>
</evidence>
<dbReference type="AlphaFoldDB" id="A0A1Z1MKA4"/>
<dbReference type="GO" id="GO:0006260">
    <property type="term" value="P:DNA replication"/>
    <property type="evidence" value="ECO:0007669"/>
    <property type="project" value="UniProtKB-KW"/>
</dbReference>
<accession>A0A1Z1MKA4</accession>
<evidence type="ECO:0000256" key="12">
    <source>
        <dbReference type="ARBA" id="ARBA00048954"/>
    </source>
</evidence>
<dbReference type="GO" id="GO:0016787">
    <property type="term" value="F:hydrolase activity"/>
    <property type="evidence" value="ECO:0007669"/>
    <property type="project" value="UniProtKB-KW"/>
</dbReference>
<feature type="domain" description="SF4 helicase" evidence="14">
    <location>
        <begin position="194"/>
        <end position="400"/>
    </location>
</feature>
<dbReference type="InterPro" id="IPR027417">
    <property type="entry name" value="P-loop_NTPase"/>
</dbReference>
<dbReference type="GeneID" id="33359654"/>
<gene>
    <name evidence="15" type="primary">dnaB</name>
</gene>
<dbReference type="SUPFAM" id="SSF52540">
    <property type="entry name" value="P-loop containing nucleoside triphosphate hydrolases"/>
    <property type="match status" value="1"/>
</dbReference>
<dbReference type="Pfam" id="PF00772">
    <property type="entry name" value="DnaB"/>
    <property type="match status" value="1"/>
</dbReference>
<proteinExistence type="inferred from homology"/>
<keyword evidence="15" id="KW-0934">Plastid</keyword>
<protein>
    <recommendedName>
        <fullName evidence="10">DNA 5'-3' helicase</fullName>
        <ecNumber evidence="10">5.6.2.3</ecNumber>
    </recommendedName>
    <alternativeName>
        <fullName evidence="11">DNA 5'-3' helicase DnaB</fullName>
    </alternativeName>
</protein>
<dbReference type="InterPro" id="IPR030934">
    <property type="entry name" value="Intein_C"/>
</dbReference>
<comment type="similarity">
    <text evidence="1">Belongs to the helicase family. DnaB subfamily.</text>
</comment>
<keyword evidence="4" id="KW-0378">Hydrolase</keyword>
<comment type="function">
    <text evidence="9">The intein is an endonuclease.</text>
</comment>
<evidence type="ECO:0000256" key="8">
    <source>
        <dbReference type="ARBA" id="ARBA00023235"/>
    </source>
</evidence>
<dbReference type="PANTHER" id="PTHR30153:SF2">
    <property type="entry name" value="REPLICATIVE DNA HELICASE"/>
    <property type="match status" value="1"/>
</dbReference>
<keyword evidence="13" id="KW-1133">Transmembrane helix</keyword>
<dbReference type="InterPro" id="IPR036185">
    <property type="entry name" value="DNA_heli_DnaB-like_N_sf"/>
</dbReference>
<evidence type="ECO:0000256" key="9">
    <source>
        <dbReference type="ARBA" id="ARBA00044940"/>
    </source>
</evidence>
<feature type="domain" description="SF4 helicase" evidence="14">
    <location>
        <begin position="546"/>
        <end position="608"/>
    </location>
</feature>
<evidence type="ECO:0000259" key="14">
    <source>
        <dbReference type="PROSITE" id="PS51199"/>
    </source>
</evidence>
<dbReference type="InterPro" id="IPR007694">
    <property type="entry name" value="DNA_helicase_DnaB-like_C"/>
</dbReference>